<sequence>MNPVRILLGMAPWIVFSVIVHDTGPQVATVIAAVLSLGLAIWQRRLLEFTSLAVFVVLAVIAHGGAANAEWVAVWGRTTAAVVLAAVMLLSAATVPFTEAYAKESVPQQYWGSPRFRETNRRISALWGLVVLGMAVSHVVAALVNPDAATAGLTSGHGNLLLNWVIPILLIAQGVKQTQRLAAHAPTADHR</sequence>
<feature type="transmembrane region" description="Helical" evidence="1">
    <location>
        <begin position="23"/>
        <end position="42"/>
    </location>
</feature>
<dbReference type="RefSeq" id="WP_137451454.1">
    <property type="nucleotide sequence ID" value="NZ_SZZH01000006.1"/>
</dbReference>
<evidence type="ECO:0000313" key="2">
    <source>
        <dbReference type="EMBL" id="TKV57068.1"/>
    </source>
</evidence>
<feature type="transmembrane region" description="Helical" evidence="1">
    <location>
        <begin position="79"/>
        <end position="102"/>
    </location>
</feature>
<proteinExistence type="predicted"/>
<evidence type="ECO:0000313" key="3">
    <source>
        <dbReference type="Proteomes" id="UP000306985"/>
    </source>
</evidence>
<evidence type="ECO:0008006" key="4">
    <source>
        <dbReference type="Google" id="ProtNLM"/>
    </source>
</evidence>
<dbReference type="OrthoDB" id="3870305at2"/>
<evidence type="ECO:0000256" key="1">
    <source>
        <dbReference type="SAM" id="Phobius"/>
    </source>
</evidence>
<gene>
    <name evidence="2" type="ORF">FDO65_19860</name>
</gene>
<name>A0A4U6QAV2_9ACTN</name>
<accession>A0A4U6QAV2</accession>
<protein>
    <recommendedName>
        <fullName evidence="4">DUF3159 domain-containing protein</fullName>
    </recommendedName>
</protein>
<dbReference type="EMBL" id="SZZH01000006">
    <property type="protein sequence ID" value="TKV57068.1"/>
    <property type="molecule type" value="Genomic_DNA"/>
</dbReference>
<organism evidence="2 3">
    <name type="scientific">Nakamurella flava</name>
    <dbReference type="NCBI Taxonomy" id="2576308"/>
    <lineage>
        <taxon>Bacteria</taxon>
        <taxon>Bacillati</taxon>
        <taxon>Actinomycetota</taxon>
        <taxon>Actinomycetes</taxon>
        <taxon>Nakamurellales</taxon>
        <taxon>Nakamurellaceae</taxon>
        <taxon>Nakamurella</taxon>
    </lineage>
</organism>
<feature type="transmembrane region" description="Helical" evidence="1">
    <location>
        <begin position="156"/>
        <end position="175"/>
    </location>
</feature>
<keyword evidence="3" id="KW-1185">Reference proteome</keyword>
<dbReference type="Proteomes" id="UP000306985">
    <property type="component" value="Unassembled WGS sequence"/>
</dbReference>
<reference evidence="2 3" key="1">
    <citation type="submission" date="2019-05" db="EMBL/GenBank/DDBJ databases">
        <title>Nakamurella sp. N5BH11, whole genome shotgun sequence.</title>
        <authorList>
            <person name="Tuo L."/>
        </authorList>
    </citation>
    <scope>NUCLEOTIDE SEQUENCE [LARGE SCALE GENOMIC DNA]</scope>
    <source>
        <strain evidence="2 3">N5BH11</strain>
    </source>
</reference>
<keyword evidence="1" id="KW-1133">Transmembrane helix</keyword>
<feature type="transmembrane region" description="Helical" evidence="1">
    <location>
        <begin position="123"/>
        <end position="144"/>
    </location>
</feature>
<keyword evidence="1" id="KW-0812">Transmembrane</keyword>
<keyword evidence="1" id="KW-0472">Membrane</keyword>
<comment type="caution">
    <text evidence="2">The sequence shown here is derived from an EMBL/GenBank/DDBJ whole genome shotgun (WGS) entry which is preliminary data.</text>
</comment>
<feature type="transmembrane region" description="Helical" evidence="1">
    <location>
        <begin position="49"/>
        <end position="67"/>
    </location>
</feature>
<dbReference type="AlphaFoldDB" id="A0A4U6QAV2"/>